<reference evidence="1" key="1">
    <citation type="submission" date="2017-02" db="UniProtKB">
        <authorList>
            <consortium name="WormBaseParasite"/>
        </authorList>
    </citation>
    <scope>IDENTIFICATION</scope>
</reference>
<organism evidence="1">
    <name type="scientific">Anisakis simplex</name>
    <name type="common">Herring worm</name>
    <dbReference type="NCBI Taxonomy" id="6269"/>
    <lineage>
        <taxon>Eukaryota</taxon>
        <taxon>Metazoa</taxon>
        <taxon>Ecdysozoa</taxon>
        <taxon>Nematoda</taxon>
        <taxon>Chromadorea</taxon>
        <taxon>Rhabditida</taxon>
        <taxon>Spirurina</taxon>
        <taxon>Ascaridomorpha</taxon>
        <taxon>Ascaridoidea</taxon>
        <taxon>Anisakidae</taxon>
        <taxon>Anisakis</taxon>
        <taxon>Anisakis simplex complex</taxon>
    </lineage>
</organism>
<dbReference type="WBParaSite" id="ASIM_0000038101-mRNA-1">
    <property type="protein sequence ID" value="ASIM_0000038101-mRNA-1"/>
    <property type="gene ID" value="ASIM_0000038101"/>
</dbReference>
<sequence length="119" mass="13424">LANPQICDRLNELTPKNGNIGPVANAFDRYCDYDDCDADLSEQMALLSRRLAFYGGPELSTASIDRLITQSTIIIEWMFENADSQINDSIEQTRLGKWGSMGDFLACTHDIIEKQYKLN</sequence>
<dbReference type="AlphaFoldDB" id="A0A0M3IYQ2"/>
<evidence type="ECO:0000313" key="1">
    <source>
        <dbReference type="WBParaSite" id="ASIM_0000038101-mRNA-1"/>
    </source>
</evidence>
<name>A0A0M3IYQ2_ANISI</name>
<proteinExistence type="predicted"/>
<protein>
    <submittedName>
        <fullName evidence="1">RNA-dependent RNA polymerase</fullName>
    </submittedName>
</protein>
<accession>A0A0M3IYQ2</accession>